<name>X1MXX3_9ZZZZ</name>
<sequence>EDLHAQEEIADEEIKTVETLYVNREIDKSQGHARLGALNLTGTQIDKLFERWDIVRKRKIIRPGVGDLESFFKDGIIDTPRFEGELANRGYLPEYIIWYRNSLLIEVEREAQDEQDRAAKEAERIAAQVEKTAYQTAKANIDYEIAQLNTQYAHLRNVRGQMIGADDRVKMGTLIEEARVRITQIQRDIAGKTTQLIIAKADPAMVEIGLPDDIILEIARENESIAEERVDIATIQAILTIELSAEEMQEVRANSGL</sequence>
<dbReference type="EMBL" id="BARV01030015">
    <property type="protein sequence ID" value="GAI36552.1"/>
    <property type="molecule type" value="Genomic_DNA"/>
</dbReference>
<evidence type="ECO:0000313" key="1">
    <source>
        <dbReference type="EMBL" id="GAI36552.1"/>
    </source>
</evidence>
<gene>
    <name evidence="1" type="ORF">S06H3_47747</name>
</gene>
<comment type="caution">
    <text evidence="1">The sequence shown here is derived from an EMBL/GenBank/DDBJ whole genome shotgun (WGS) entry which is preliminary data.</text>
</comment>
<organism evidence="1">
    <name type="scientific">marine sediment metagenome</name>
    <dbReference type="NCBI Taxonomy" id="412755"/>
    <lineage>
        <taxon>unclassified sequences</taxon>
        <taxon>metagenomes</taxon>
        <taxon>ecological metagenomes</taxon>
    </lineage>
</organism>
<accession>X1MXX3</accession>
<protein>
    <submittedName>
        <fullName evidence="1">Uncharacterized protein</fullName>
    </submittedName>
</protein>
<feature type="non-terminal residue" evidence="1">
    <location>
        <position position="257"/>
    </location>
</feature>
<feature type="non-terminal residue" evidence="1">
    <location>
        <position position="1"/>
    </location>
</feature>
<dbReference type="AlphaFoldDB" id="X1MXX3"/>
<proteinExistence type="predicted"/>
<reference evidence="1" key="1">
    <citation type="journal article" date="2014" name="Front. Microbiol.">
        <title>High frequency of phylogenetically diverse reductive dehalogenase-homologous genes in deep subseafloor sedimentary metagenomes.</title>
        <authorList>
            <person name="Kawai M."/>
            <person name="Futagami T."/>
            <person name="Toyoda A."/>
            <person name="Takaki Y."/>
            <person name="Nishi S."/>
            <person name="Hori S."/>
            <person name="Arai W."/>
            <person name="Tsubouchi T."/>
            <person name="Morono Y."/>
            <person name="Uchiyama I."/>
            <person name="Ito T."/>
            <person name="Fujiyama A."/>
            <person name="Inagaki F."/>
            <person name="Takami H."/>
        </authorList>
    </citation>
    <scope>NUCLEOTIDE SEQUENCE</scope>
    <source>
        <strain evidence="1">Expedition CK06-06</strain>
    </source>
</reference>